<protein>
    <submittedName>
        <fullName evidence="2">Uncharacterized protein</fullName>
    </submittedName>
</protein>
<dbReference type="Proteomes" id="UP000284824">
    <property type="component" value="Unassembled WGS sequence"/>
</dbReference>
<feature type="compositionally biased region" description="Basic and acidic residues" evidence="1">
    <location>
        <begin position="42"/>
        <end position="71"/>
    </location>
</feature>
<feature type="region of interest" description="Disordered" evidence="1">
    <location>
        <begin position="1"/>
        <end position="78"/>
    </location>
</feature>
<evidence type="ECO:0000256" key="1">
    <source>
        <dbReference type="SAM" id="MobiDB-lite"/>
    </source>
</evidence>
<name>A0A438M9W3_9ACTN</name>
<reference evidence="2 3" key="1">
    <citation type="submission" date="2019-01" db="EMBL/GenBank/DDBJ databases">
        <title>Sequencing the genomes of 1000 actinobacteria strains.</title>
        <authorList>
            <person name="Klenk H.-P."/>
        </authorList>
    </citation>
    <scope>NUCLEOTIDE SEQUENCE [LARGE SCALE GENOMIC DNA]</scope>
    <source>
        <strain evidence="2 3">DSM 43925</strain>
    </source>
</reference>
<keyword evidence="3" id="KW-1185">Reference proteome</keyword>
<accession>A0A438M9W3</accession>
<gene>
    <name evidence="2" type="ORF">EDD27_5118</name>
</gene>
<sequence>MNENPEELPEAVGGVEGESDVVAERSGAETPKARRPIPAEPPELRDEPEGAEEDAKKAEEEARTGAEEVTRPDAGPTG</sequence>
<dbReference type="AlphaFoldDB" id="A0A438M9W3"/>
<dbReference type="EMBL" id="SAUN01000001">
    <property type="protein sequence ID" value="RVX42486.1"/>
    <property type="molecule type" value="Genomic_DNA"/>
</dbReference>
<evidence type="ECO:0000313" key="2">
    <source>
        <dbReference type="EMBL" id="RVX42486.1"/>
    </source>
</evidence>
<proteinExistence type="predicted"/>
<evidence type="ECO:0000313" key="3">
    <source>
        <dbReference type="Proteomes" id="UP000284824"/>
    </source>
</evidence>
<dbReference type="OrthoDB" id="3544344at2"/>
<comment type="caution">
    <text evidence="2">The sequence shown here is derived from an EMBL/GenBank/DDBJ whole genome shotgun (WGS) entry which is preliminary data.</text>
</comment>
<dbReference type="RefSeq" id="WP_127934559.1">
    <property type="nucleotide sequence ID" value="NZ_SAUN01000001.1"/>
</dbReference>
<organism evidence="2 3">
    <name type="scientific">Nonomuraea polychroma</name>
    <dbReference type="NCBI Taxonomy" id="46176"/>
    <lineage>
        <taxon>Bacteria</taxon>
        <taxon>Bacillati</taxon>
        <taxon>Actinomycetota</taxon>
        <taxon>Actinomycetes</taxon>
        <taxon>Streptosporangiales</taxon>
        <taxon>Streptosporangiaceae</taxon>
        <taxon>Nonomuraea</taxon>
    </lineage>
</organism>